<evidence type="ECO:0000256" key="9">
    <source>
        <dbReference type="ARBA" id="ARBA00023033"/>
    </source>
</evidence>
<accession>A0A9P9DXA8</accession>
<evidence type="ECO:0000256" key="13">
    <source>
        <dbReference type="ARBA" id="ARBA00044502"/>
    </source>
</evidence>
<proteinExistence type="inferred from homology"/>
<keyword evidence="11" id="KW-0119">Carbohydrate metabolism</keyword>
<feature type="signal peptide" evidence="16">
    <location>
        <begin position="1"/>
        <end position="16"/>
    </location>
</feature>
<evidence type="ECO:0000256" key="11">
    <source>
        <dbReference type="ARBA" id="ARBA00023277"/>
    </source>
</evidence>
<keyword evidence="12" id="KW-0624">Polysaccharide degradation</keyword>
<dbReference type="InterPro" id="IPR005103">
    <property type="entry name" value="AA9_LPMO"/>
</dbReference>
<comment type="cofactor">
    <cofactor evidence="1">
        <name>Cu(2+)</name>
        <dbReference type="ChEBI" id="CHEBI:29036"/>
    </cofactor>
</comment>
<sequence length="229" mass="23940">MKFLLTTALLAASASAHYTFPALIVNGQTTGLWQYVRKAANYQSNGPVTDVSSNAIRCYELSPGTGSQTYEVKAGDTVGFTAGSSISHPGPLSFYLAKVPAGKTAATWDGSGQVWFKIYEQGATISSSGMAWASNGKSSVTVKLPTALPSGEYLFRVEHIGLHGASGANGAQFYISCAQIKVTNGGNGNPSPLVSFPGAYNANDPGIKLSIYYPIPSSYTVPGPRPWTG</sequence>
<evidence type="ECO:0000313" key="18">
    <source>
        <dbReference type="EMBL" id="KAH7126921.1"/>
    </source>
</evidence>
<dbReference type="Proteomes" id="UP000700596">
    <property type="component" value="Unassembled WGS sequence"/>
</dbReference>
<gene>
    <name evidence="18" type="ORF">B0J11DRAFT_526776</name>
</gene>
<organism evidence="18 19">
    <name type="scientific">Dendryphion nanum</name>
    <dbReference type="NCBI Taxonomy" id="256645"/>
    <lineage>
        <taxon>Eukaryota</taxon>
        <taxon>Fungi</taxon>
        <taxon>Dikarya</taxon>
        <taxon>Ascomycota</taxon>
        <taxon>Pezizomycotina</taxon>
        <taxon>Dothideomycetes</taxon>
        <taxon>Pleosporomycetidae</taxon>
        <taxon>Pleosporales</taxon>
        <taxon>Torulaceae</taxon>
        <taxon>Dendryphion</taxon>
    </lineage>
</organism>
<dbReference type="EMBL" id="JAGMWT010000006">
    <property type="protein sequence ID" value="KAH7126921.1"/>
    <property type="molecule type" value="Genomic_DNA"/>
</dbReference>
<dbReference type="AlphaFoldDB" id="A0A9P9DXA8"/>
<evidence type="ECO:0000256" key="14">
    <source>
        <dbReference type="ARBA" id="ARBA00045077"/>
    </source>
</evidence>
<evidence type="ECO:0000256" key="3">
    <source>
        <dbReference type="ARBA" id="ARBA00022525"/>
    </source>
</evidence>
<keyword evidence="8" id="KW-0186">Copper</keyword>
<keyword evidence="19" id="KW-1185">Reference proteome</keyword>
<evidence type="ECO:0000256" key="10">
    <source>
        <dbReference type="ARBA" id="ARBA00023157"/>
    </source>
</evidence>
<comment type="caution">
    <text evidence="18">The sequence shown here is derived from an EMBL/GenBank/DDBJ whole genome shotgun (WGS) entry which is preliminary data.</text>
</comment>
<evidence type="ECO:0000256" key="1">
    <source>
        <dbReference type="ARBA" id="ARBA00001973"/>
    </source>
</evidence>
<keyword evidence="9" id="KW-0503">Monooxygenase</keyword>
<evidence type="ECO:0000256" key="8">
    <source>
        <dbReference type="ARBA" id="ARBA00023008"/>
    </source>
</evidence>
<protein>
    <recommendedName>
        <fullName evidence="15">lytic cellulose monooxygenase (C4-dehydrogenating)</fullName>
        <ecNumber evidence="15">1.14.99.56</ecNumber>
    </recommendedName>
</protein>
<dbReference type="GO" id="GO:0046872">
    <property type="term" value="F:metal ion binding"/>
    <property type="evidence" value="ECO:0007669"/>
    <property type="project" value="UniProtKB-KW"/>
</dbReference>
<comment type="similarity">
    <text evidence="13">Belongs to the polysaccharide monooxygenase AA9 family.</text>
</comment>
<dbReference type="PANTHER" id="PTHR33353">
    <property type="entry name" value="PUTATIVE (AFU_ORTHOLOGUE AFUA_1G12560)-RELATED"/>
    <property type="match status" value="1"/>
</dbReference>
<evidence type="ECO:0000256" key="6">
    <source>
        <dbReference type="ARBA" id="ARBA00023001"/>
    </source>
</evidence>
<evidence type="ECO:0000256" key="12">
    <source>
        <dbReference type="ARBA" id="ARBA00023326"/>
    </source>
</evidence>
<evidence type="ECO:0000256" key="5">
    <source>
        <dbReference type="ARBA" id="ARBA00022729"/>
    </source>
</evidence>
<dbReference type="OrthoDB" id="5271017at2759"/>
<evidence type="ECO:0000256" key="4">
    <source>
        <dbReference type="ARBA" id="ARBA00022723"/>
    </source>
</evidence>
<reference evidence="18" key="1">
    <citation type="journal article" date="2021" name="Nat. Commun.">
        <title>Genetic determinants of endophytism in the Arabidopsis root mycobiome.</title>
        <authorList>
            <person name="Mesny F."/>
            <person name="Miyauchi S."/>
            <person name="Thiergart T."/>
            <person name="Pickel B."/>
            <person name="Atanasova L."/>
            <person name="Karlsson M."/>
            <person name="Huettel B."/>
            <person name="Barry K.W."/>
            <person name="Haridas S."/>
            <person name="Chen C."/>
            <person name="Bauer D."/>
            <person name="Andreopoulos W."/>
            <person name="Pangilinan J."/>
            <person name="LaButti K."/>
            <person name="Riley R."/>
            <person name="Lipzen A."/>
            <person name="Clum A."/>
            <person name="Drula E."/>
            <person name="Henrissat B."/>
            <person name="Kohler A."/>
            <person name="Grigoriev I.V."/>
            <person name="Martin F.M."/>
            <person name="Hacquard S."/>
        </authorList>
    </citation>
    <scope>NUCLEOTIDE SEQUENCE</scope>
    <source>
        <strain evidence="18">MPI-CAGE-CH-0243</strain>
    </source>
</reference>
<dbReference type="GO" id="GO:0030245">
    <property type="term" value="P:cellulose catabolic process"/>
    <property type="evidence" value="ECO:0007669"/>
    <property type="project" value="UniProtKB-KW"/>
</dbReference>
<keyword evidence="4" id="KW-0479">Metal-binding</keyword>
<evidence type="ECO:0000259" key="17">
    <source>
        <dbReference type="Pfam" id="PF03443"/>
    </source>
</evidence>
<dbReference type="GO" id="GO:0004497">
    <property type="term" value="F:monooxygenase activity"/>
    <property type="evidence" value="ECO:0007669"/>
    <property type="project" value="UniProtKB-KW"/>
</dbReference>
<dbReference type="GO" id="GO:0005576">
    <property type="term" value="C:extracellular region"/>
    <property type="evidence" value="ECO:0007669"/>
    <property type="project" value="UniProtKB-SubCell"/>
</dbReference>
<evidence type="ECO:0000313" key="19">
    <source>
        <dbReference type="Proteomes" id="UP000700596"/>
    </source>
</evidence>
<dbReference type="Pfam" id="PF03443">
    <property type="entry name" value="AA9"/>
    <property type="match status" value="1"/>
</dbReference>
<comment type="subcellular location">
    <subcellularLocation>
        <location evidence="2">Secreted</location>
    </subcellularLocation>
</comment>
<name>A0A9P9DXA8_9PLEO</name>
<dbReference type="Gene3D" id="2.70.50.70">
    <property type="match status" value="1"/>
</dbReference>
<keyword evidence="10" id="KW-1015">Disulfide bond</keyword>
<dbReference type="CDD" id="cd21175">
    <property type="entry name" value="LPMO_AA9"/>
    <property type="match status" value="1"/>
</dbReference>
<evidence type="ECO:0000256" key="7">
    <source>
        <dbReference type="ARBA" id="ARBA00023002"/>
    </source>
</evidence>
<evidence type="ECO:0000256" key="2">
    <source>
        <dbReference type="ARBA" id="ARBA00004613"/>
    </source>
</evidence>
<dbReference type="EC" id="1.14.99.56" evidence="15"/>
<feature type="chain" id="PRO_5040255554" description="lytic cellulose monooxygenase (C4-dehydrogenating)" evidence="16">
    <location>
        <begin position="17"/>
        <end position="229"/>
    </location>
</feature>
<evidence type="ECO:0000256" key="15">
    <source>
        <dbReference type="ARBA" id="ARBA00047174"/>
    </source>
</evidence>
<keyword evidence="7" id="KW-0560">Oxidoreductase</keyword>
<keyword evidence="3" id="KW-0964">Secreted</keyword>
<dbReference type="InterPro" id="IPR049892">
    <property type="entry name" value="AA9"/>
</dbReference>
<evidence type="ECO:0000256" key="16">
    <source>
        <dbReference type="SAM" id="SignalP"/>
    </source>
</evidence>
<feature type="domain" description="Auxiliary Activity family 9 catalytic" evidence="17">
    <location>
        <begin position="17"/>
        <end position="216"/>
    </location>
</feature>
<dbReference type="PANTHER" id="PTHR33353:SF10">
    <property type="entry name" value="ENDO-BETA-1,4-GLUCANASE D"/>
    <property type="match status" value="1"/>
</dbReference>
<comment type="catalytic activity">
    <reaction evidence="14">
        <text>[(1-&gt;4)-beta-D-glucosyl]n+m + reduced acceptor + O2 = 4-dehydro-beta-D-glucosyl-[(1-&gt;4)-beta-D-glucosyl]n-1 + [(1-&gt;4)-beta-D-glucosyl]m + acceptor + H2O.</text>
        <dbReference type="EC" id="1.14.99.56"/>
    </reaction>
</comment>
<keyword evidence="6" id="KW-0136">Cellulose degradation</keyword>
<keyword evidence="5 16" id="KW-0732">Signal</keyword>